<dbReference type="GO" id="GO:0003676">
    <property type="term" value="F:nucleic acid binding"/>
    <property type="evidence" value="ECO:0007669"/>
    <property type="project" value="InterPro"/>
</dbReference>
<dbReference type="AlphaFoldDB" id="A0A6S6WHG9"/>
<protein>
    <submittedName>
        <fullName evidence="1">3'-5' exonuclease</fullName>
    </submittedName>
</protein>
<dbReference type="PANTHER" id="PTHR43040">
    <property type="entry name" value="RIBONUCLEASE D"/>
    <property type="match status" value="1"/>
</dbReference>
<sequence length="308" mass="35340">MKDIKTEIINTTKQIGDLVDWLILRHAPLVPYSPTMYIDLEGVNLCREGSISILTLLIDTGIPTRRVCLIDVRTLGAQAFNTAGAKRTTLKDILQDEKIPKVFFDVRNDSDALFAHFGVALQGVEDVQLMENATRKTTASRKFLKSLTKCVENNLLTSLGGSRLANWKLAKEKGEQLYKAEHGGSYDVFNQRPIPEDISSYCVGDVQYLPELRDRFHTQQAYRWQDLVGEESKKRVAMSQRSDYQPHGPDKAMAPWSKEQNTLLDQWNYVPRNYFDGFFDSHDDWYDDGPTSCRDIIDDCDYHFYYSD</sequence>
<dbReference type="SUPFAM" id="SSF53098">
    <property type="entry name" value="Ribonuclease H-like"/>
    <property type="match status" value="1"/>
</dbReference>
<dbReference type="InterPro" id="IPR036397">
    <property type="entry name" value="RNaseH_sf"/>
</dbReference>
<dbReference type="GO" id="GO:0006139">
    <property type="term" value="P:nucleobase-containing compound metabolic process"/>
    <property type="evidence" value="ECO:0007669"/>
    <property type="project" value="InterPro"/>
</dbReference>
<dbReference type="InterPro" id="IPR002562">
    <property type="entry name" value="3'-5'_exonuclease_dom"/>
</dbReference>
<organism evidence="1 2">
    <name type="scientific">Pyrenophora teres f. teres</name>
    <dbReference type="NCBI Taxonomy" id="97479"/>
    <lineage>
        <taxon>Eukaryota</taxon>
        <taxon>Fungi</taxon>
        <taxon>Dikarya</taxon>
        <taxon>Ascomycota</taxon>
        <taxon>Pezizomycotina</taxon>
        <taxon>Dothideomycetes</taxon>
        <taxon>Pleosporomycetidae</taxon>
        <taxon>Pleosporales</taxon>
        <taxon>Pleosporineae</taxon>
        <taxon>Pleosporaceae</taxon>
        <taxon>Pyrenophora</taxon>
    </lineage>
</organism>
<dbReference type="Gene3D" id="3.30.420.10">
    <property type="entry name" value="Ribonuclease H-like superfamily/Ribonuclease H"/>
    <property type="match status" value="1"/>
</dbReference>
<evidence type="ECO:0000313" key="1">
    <source>
        <dbReference type="EMBL" id="CAE7219921.1"/>
    </source>
</evidence>
<dbReference type="Pfam" id="PF01612">
    <property type="entry name" value="DNA_pol_A_exo1"/>
    <property type="match status" value="1"/>
</dbReference>
<gene>
    <name evidence="1" type="ORF">PTTW11_11240</name>
</gene>
<name>A0A6S6WHG9_9PLEO</name>
<dbReference type="GO" id="GO:0008408">
    <property type="term" value="F:3'-5' exonuclease activity"/>
    <property type="evidence" value="ECO:0007669"/>
    <property type="project" value="InterPro"/>
</dbReference>
<keyword evidence="1" id="KW-0540">Nuclease</keyword>
<keyword evidence="1" id="KW-0269">Exonuclease</keyword>
<reference evidence="1" key="1">
    <citation type="submission" date="2021-02" db="EMBL/GenBank/DDBJ databases">
        <authorList>
            <person name="Syme A R."/>
            <person name="Syme A R."/>
            <person name="Moolhuijzen P."/>
        </authorList>
    </citation>
    <scope>NUCLEOTIDE SEQUENCE</scope>
    <source>
        <strain evidence="1">W1-1</strain>
    </source>
</reference>
<accession>A0A6S6WHG9</accession>
<evidence type="ECO:0000313" key="2">
    <source>
        <dbReference type="Proteomes" id="UP000472372"/>
    </source>
</evidence>
<keyword evidence="1" id="KW-0378">Hydrolase</keyword>
<dbReference type="PANTHER" id="PTHR43040:SF1">
    <property type="entry name" value="RIBONUCLEASE D"/>
    <property type="match status" value="1"/>
</dbReference>
<dbReference type="Proteomes" id="UP000472372">
    <property type="component" value="Chromosome 12"/>
</dbReference>
<dbReference type="EMBL" id="HG992988">
    <property type="protein sequence ID" value="CAE7219921.1"/>
    <property type="molecule type" value="Genomic_DNA"/>
</dbReference>
<proteinExistence type="predicted"/>
<dbReference type="InterPro" id="IPR012337">
    <property type="entry name" value="RNaseH-like_sf"/>
</dbReference>